<dbReference type="Gene3D" id="3.20.180.10">
    <property type="entry name" value="PNP-oxidase-like"/>
    <property type="match status" value="1"/>
</dbReference>
<proteinExistence type="predicted"/>
<dbReference type="Gene3D" id="2.30.110.10">
    <property type="entry name" value="Electron Transport, Fmn-binding Protein, Chain A"/>
    <property type="match status" value="1"/>
</dbReference>
<keyword evidence="3" id="KW-1185">Reference proteome</keyword>
<comment type="caution">
    <text evidence="2">The sequence shown here is derived from an EMBL/GenBank/DDBJ whole genome shotgun (WGS) entry which is preliminary data.</text>
</comment>
<dbReference type="Pfam" id="PF01243">
    <property type="entry name" value="PNPOx_N"/>
    <property type="match status" value="1"/>
</dbReference>
<dbReference type="GO" id="GO:0005737">
    <property type="term" value="C:cytoplasm"/>
    <property type="evidence" value="ECO:0007669"/>
    <property type="project" value="UniProtKB-ARBA"/>
</dbReference>
<accession>A0A2G1QP46</accession>
<dbReference type="PANTHER" id="PTHR13343:SF17">
    <property type="entry name" value="CELLULAR REPRESSOR OF E1A-STIMULATED GENES, ISOFORM A"/>
    <property type="match status" value="1"/>
</dbReference>
<sequence>MTDQKRDPVRPADDESRQLVDRLVRTARHAALAVLDPETGGPAVSRVGLATAVDGTPLVLVSTLAAHTRGLLADGRCSLLVGEPGKGDPLAHPRVTLACRARRIRSPGEEEESARRRYLAANPKATLYAGFADFSFFALDLQSASLNGGFGRAYRLARDDLLCPPEAARAFAGAQQELLDWLNGRGATLLRAAAMAAGLETSSWTVTGIDPRGLDLARGSRTERLAFPESMHATDAVEKALRSMANG</sequence>
<protein>
    <submittedName>
        <fullName evidence="2">Pyridoxamine 5'-phosphate oxidase</fullName>
    </submittedName>
</protein>
<dbReference type="InterPro" id="IPR012349">
    <property type="entry name" value="Split_barrel_FMN-bd"/>
</dbReference>
<name>A0A2G1QP46_9HYPH</name>
<dbReference type="OrthoDB" id="9814594at2"/>
<dbReference type="InterPro" id="IPR037119">
    <property type="entry name" value="Haem_oxidase_HugZ-like_sf"/>
</dbReference>
<reference evidence="2 3" key="1">
    <citation type="submission" date="2017-10" db="EMBL/GenBank/DDBJ databases">
        <title>Sedimentibacterium mangrovi gen. nov., sp. nov., a novel member of family Phyllobacteriacea isolated from mangrove sediment.</title>
        <authorList>
            <person name="Liao H."/>
            <person name="Tian Y."/>
        </authorList>
    </citation>
    <scope>NUCLEOTIDE SEQUENCE [LARGE SCALE GENOMIC DNA]</scope>
    <source>
        <strain evidence="2 3">X9-2-2</strain>
    </source>
</reference>
<feature type="domain" description="Pyridoxamine 5'-phosphate oxidase N-terminal" evidence="1">
    <location>
        <begin position="21"/>
        <end position="140"/>
    </location>
</feature>
<dbReference type="AlphaFoldDB" id="A0A2G1QP46"/>
<organism evidence="2 3">
    <name type="scientific">Zhengella mangrovi</name>
    <dbReference type="NCBI Taxonomy" id="1982044"/>
    <lineage>
        <taxon>Bacteria</taxon>
        <taxon>Pseudomonadati</taxon>
        <taxon>Pseudomonadota</taxon>
        <taxon>Alphaproteobacteria</taxon>
        <taxon>Hyphomicrobiales</taxon>
        <taxon>Notoacmeibacteraceae</taxon>
        <taxon>Zhengella</taxon>
    </lineage>
</organism>
<evidence type="ECO:0000313" key="2">
    <source>
        <dbReference type="EMBL" id="PHP67306.1"/>
    </source>
</evidence>
<evidence type="ECO:0000259" key="1">
    <source>
        <dbReference type="Pfam" id="PF01243"/>
    </source>
</evidence>
<dbReference type="PANTHER" id="PTHR13343">
    <property type="entry name" value="CREG1 PROTEIN"/>
    <property type="match status" value="1"/>
</dbReference>
<evidence type="ECO:0000313" key="3">
    <source>
        <dbReference type="Proteomes" id="UP000221168"/>
    </source>
</evidence>
<dbReference type="Proteomes" id="UP000221168">
    <property type="component" value="Unassembled WGS sequence"/>
</dbReference>
<gene>
    <name evidence="2" type="ORF">CSC94_09710</name>
</gene>
<dbReference type="EMBL" id="PDVP01000004">
    <property type="protein sequence ID" value="PHP67306.1"/>
    <property type="molecule type" value="Genomic_DNA"/>
</dbReference>
<dbReference type="SUPFAM" id="SSF50475">
    <property type="entry name" value="FMN-binding split barrel"/>
    <property type="match status" value="1"/>
</dbReference>
<dbReference type="InterPro" id="IPR011576">
    <property type="entry name" value="Pyridox_Oxase_N"/>
</dbReference>
<dbReference type="RefSeq" id="WP_099306133.1">
    <property type="nucleotide sequence ID" value="NZ_PDVP01000004.1"/>
</dbReference>